<dbReference type="PANTHER" id="PTHR46310">
    <property type="entry name" value="AMIDASE 1"/>
    <property type="match status" value="1"/>
</dbReference>
<keyword evidence="2" id="KW-0808">Transferase</keyword>
<dbReference type="eggNOG" id="COG0154">
    <property type="taxonomic scope" value="Bacteria"/>
</dbReference>
<dbReference type="GO" id="GO:0016740">
    <property type="term" value="F:transferase activity"/>
    <property type="evidence" value="ECO:0007669"/>
    <property type="project" value="UniProtKB-KW"/>
</dbReference>
<keyword evidence="3" id="KW-1185">Reference proteome</keyword>
<proteinExistence type="predicted"/>
<dbReference type="InterPro" id="IPR036928">
    <property type="entry name" value="AS_sf"/>
</dbReference>
<organism evidence="2 3">
    <name type="scientific">Limimaricola cinnabarinus LL-001</name>
    <dbReference type="NCBI Taxonomy" id="1337093"/>
    <lineage>
        <taxon>Bacteria</taxon>
        <taxon>Pseudomonadati</taxon>
        <taxon>Pseudomonadota</taxon>
        <taxon>Alphaproteobacteria</taxon>
        <taxon>Rhodobacterales</taxon>
        <taxon>Paracoccaceae</taxon>
        <taxon>Limimaricola</taxon>
    </lineage>
</organism>
<dbReference type="STRING" id="1337093.MBELCI_3769"/>
<dbReference type="SUPFAM" id="SSF75304">
    <property type="entry name" value="Amidase signature (AS) enzymes"/>
    <property type="match status" value="1"/>
</dbReference>
<accession>U2Z9H6</accession>
<dbReference type="InterPro" id="IPR023631">
    <property type="entry name" value="Amidase_dom"/>
</dbReference>
<dbReference type="Proteomes" id="UP000016566">
    <property type="component" value="Unassembled WGS sequence"/>
</dbReference>
<comment type="caution">
    <text evidence="2">The sequence shown here is derived from an EMBL/GenBank/DDBJ whole genome shotgun (WGS) entry which is preliminary data.</text>
</comment>
<gene>
    <name evidence="2" type="ORF">MBELCI_3769</name>
</gene>
<sequence length="249" mass="26313">MKPTAATIPAQGAAALSHTLDSVGAMARDVATLRRAQEALATPAMQPVAQAAPLHRLIVPESFGMTELDPEVARAFEACLAILADLGFGIERRDPGFLADYTRLPIWQFAAVESRVHHAGPYETSPDLIDPRVRARMGRADEVDAVTYAKSLAQRASIAAQAHDELGEAGIVLPTVAILPPQLSAFDDPAAFDRLNLLALRNTSLANVIDGCSISLPIKATPGAGLMLTAPGFRDAALLDAAERIAPRL</sequence>
<dbReference type="Pfam" id="PF01425">
    <property type="entry name" value="Amidase"/>
    <property type="match status" value="1"/>
</dbReference>
<feature type="domain" description="Amidase" evidence="1">
    <location>
        <begin position="1"/>
        <end position="239"/>
    </location>
</feature>
<dbReference type="EMBL" id="BATB01000147">
    <property type="protein sequence ID" value="GAD57717.1"/>
    <property type="molecule type" value="Genomic_DNA"/>
</dbReference>
<evidence type="ECO:0000259" key="1">
    <source>
        <dbReference type="Pfam" id="PF01425"/>
    </source>
</evidence>
<evidence type="ECO:0000313" key="2">
    <source>
        <dbReference type="EMBL" id="GAD57717.1"/>
    </source>
</evidence>
<protein>
    <submittedName>
        <fullName evidence="2">Asp-tRNAAsn/Glu-tRNAGln amidotransferase A subunit and related amidases</fullName>
    </submittedName>
</protein>
<dbReference type="PANTHER" id="PTHR46310:SF7">
    <property type="entry name" value="AMIDASE 1"/>
    <property type="match status" value="1"/>
</dbReference>
<evidence type="ECO:0000313" key="3">
    <source>
        <dbReference type="Proteomes" id="UP000016566"/>
    </source>
</evidence>
<dbReference type="AlphaFoldDB" id="U2Z9H6"/>
<reference evidence="2" key="1">
    <citation type="journal article" date="2013" name="Genome Announc.">
        <title>Draft Genome Sequence of Loktanella cinnabarina LL-001T, Isolated from Deep-Sea Floor Sediment.</title>
        <authorList>
            <person name="Nishi S."/>
            <person name="Tsubouchi T."/>
            <person name="Takaki Y."/>
            <person name="Koyanagi R."/>
            <person name="Satoh N."/>
            <person name="Maruyama T."/>
            <person name="Hatada Y."/>
        </authorList>
    </citation>
    <scope>NUCLEOTIDE SEQUENCE [LARGE SCALE GENOMIC DNA]</scope>
    <source>
        <strain evidence="2">LL-001</strain>
    </source>
</reference>
<name>U2Z9H6_9RHOB</name>
<dbReference type="Gene3D" id="3.90.1300.10">
    <property type="entry name" value="Amidase signature (AS) domain"/>
    <property type="match status" value="1"/>
</dbReference>